<dbReference type="NCBIfam" id="TIGR03696">
    <property type="entry name" value="Rhs_assc_core"/>
    <property type="match status" value="1"/>
</dbReference>
<dbReference type="InterPro" id="IPR031325">
    <property type="entry name" value="RHS_repeat"/>
</dbReference>
<evidence type="ECO:0000313" key="5">
    <source>
        <dbReference type="Proteomes" id="UP000502297"/>
    </source>
</evidence>
<sequence length="1664" mass="190000">MADNLMLRKESGWMVIFTCPDVCKTPPCIPVPYPVVAFLKDSDKVQDNVKANQHPFVLHNKSCVTTTWGDQLGILKGIKSQTVGAECYPIDKSSSFRVNGKWTVRADDAFWMNGNDGVSGNTRGKVVKIPSMKEMLTKALDVLQVGLDIVGLIPGIGEIADGINAVIYLARGDYVNAALSGAAMIPFAGWAATGAKAANKTIKATKAGAKAAEAAAKIKKGANAVGAKIKGFWDKLKCPKCKPFQIIKGRPVNSIYGSKLLLGDTDTDFVLNSAFPLQWTRSYSSDSPVGTQDFSTAWYGQGWDTPYSIQIKVRPALEKIEILLPLGQVIPCPYLEPGDSHYILQYDLSIVREVVATDSLDEQEFRFRLCTGQLESATQFYEFHHQVENTSSKPEHLVLCTGNYDVLGNRIGLEYLYKDEVRQHYPSHIYDSLDRILTLDFIEIQGQVRLREIKHLQGLSELEEVNPKHTGIALAIAERIFRAEQLAQQELMDLDDFVSAKVLARYEYSKDADLIKVFVDDSAVEATQPEQFKLRLNRQFEWNNHIMTAHHVVGGVSSYYEYDEYSIKGKVTRHWINTGEEFLFKYETGYTDVISAPNTDIQQTERFYFDEYNYLTQYVNSLGQSEYYDYNNKQQLIRKTDADGGITEYQYTGANISKIRSLIEYNSTTEMPEWREVSLTWKDGRLVGITDPLGNTESTMFDVAGQPLVMTNALGHQTQIKYNPTGMAYQITDAKGGHKRLLWDMYGNLLKYQDCSGKTTQYAYDAYGRLTEVENALGHKTQFNYFAHQQQPSEIHYPDGSTEHFKYDGLERLIEYRDALGRTTRYDYSVDDLPIRRIDAAHGIVIYHYDALRRFVGLTNENGKTWTLEYDAANQLIAETTFDQVRSEYEYSPAGHLIKHRQFTDHKKVRYSTVFQRDLLGQLREQYIVDHQDLSEKKRTRYDYDVAGQLIEARNADSHVKLSYDALGQLSKEQLIAHWFNTTTKEHVKRSHSLTHLYDELGNRIETTLPDGRKLKTMYYGSGHAWNYALEDSHGIHEISSLERDDLHQEISRTQGQLASQFRLDTMGRLIEQQVHDERGRQEKRIERLYQYDKAGQLKEILDKRFVSQDHVWQRTQNYHYDVLSRLTASELSTLGKSENYIQMRERFAFDPASNILPIAHQGQDNAVQDKNNKIEDNRVRHIEQEHQTVHYQYDDLGRIIHKQIHIKDKQAFGHIRQQLSQQHVLNQFTSRQIELQWDEQNQLQSSTSVKPDGRGGQDVIHTQYCYDPFGRRIAKQSQVYKKTFFQKAPSHSQSYGNQLTAAPKKHEQLQRVHVYAIWSVWDGNRILQDHHGQHVFTTVYEADSFVPLARLLWLQDSLTVAANDATPQVDAEQFEELKQVAFKQLDGFESLNTQDLQFKIAANDAPSAQHPHQVYWYQNDHLGTPKELTSNAGNIEWEAVYQAWGNTVTVEWQEVAKAQDFEAIELNELEKAYLLQPHRFQGQIYDVETGLHYNRFRYYDPDAGRFISHDPIGLLGGDNHFQYAPNPVEWVDALGLSFIKHIFHGEINKKGKAVGFHHQGSIGHNGKARIVSIISPPNGQGFFKAKVEIFNSKTGQWVSKIAPSTFFPDSWSRKKVLDEINSAFSSCGNVGKSEKWSGVSSTGTRIDGYTDKFGNIATAFPKL</sequence>
<dbReference type="Pfam" id="PF20148">
    <property type="entry name" value="DUF6531"/>
    <property type="match status" value="1"/>
</dbReference>
<gene>
    <name evidence="4" type="ORF">G8E00_08020</name>
</gene>
<evidence type="ECO:0000259" key="2">
    <source>
        <dbReference type="Pfam" id="PF14436"/>
    </source>
</evidence>
<dbReference type="EMBL" id="CP049801">
    <property type="protein sequence ID" value="QIO05898.1"/>
    <property type="molecule type" value="Genomic_DNA"/>
</dbReference>
<dbReference type="Pfam" id="PF14436">
    <property type="entry name" value="EndoU_bacteria"/>
    <property type="match status" value="1"/>
</dbReference>
<dbReference type="GO" id="GO:0004519">
    <property type="term" value="F:endonuclease activity"/>
    <property type="evidence" value="ECO:0007669"/>
    <property type="project" value="InterPro"/>
</dbReference>
<dbReference type="Proteomes" id="UP000502297">
    <property type="component" value="Chromosome"/>
</dbReference>
<proteinExistence type="predicted"/>
<evidence type="ECO:0000259" key="1">
    <source>
        <dbReference type="Pfam" id="PF03527"/>
    </source>
</evidence>
<keyword evidence="5" id="KW-1185">Reference proteome</keyword>
<dbReference type="Pfam" id="PF13665">
    <property type="entry name" value="Tox-PAAR-like"/>
    <property type="match status" value="1"/>
</dbReference>
<dbReference type="Pfam" id="PF03527">
    <property type="entry name" value="RHS"/>
    <property type="match status" value="1"/>
</dbReference>
<feature type="domain" description="RHS protein conserved region" evidence="1">
    <location>
        <begin position="1415"/>
        <end position="1450"/>
    </location>
</feature>
<feature type="domain" description="DUF6531" evidence="3">
    <location>
        <begin position="249"/>
        <end position="315"/>
    </location>
</feature>
<dbReference type="InterPro" id="IPR022385">
    <property type="entry name" value="Rhs_assc_core"/>
</dbReference>
<dbReference type="PANTHER" id="PTHR32305:SF15">
    <property type="entry name" value="PROTEIN RHSA-RELATED"/>
    <property type="match status" value="1"/>
</dbReference>
<dbReference type="Gene3D" id="2.180.10.10">
    <property type="entry name" value="RHS repeat-associated core"/>
    <property type="match status" value="2"/>
</dbReference>
<dbReference type="CDD" id="cd20745">
    <property type="entry name" value="FIX_RhsA_AHH_HNH-like"/>
    <property type="match status" value="1"/>
</dbReference>
<dbReference type="InterPro" id="IPR001826">
    <property type="entry name" value="RHS"/>
</dbReference>
<dbReference type="InterPro" id="IPR006530">
    <property type="entry name" value="YD"/>
</dbReference>
<dbReference type="InterPro" id="IPR050708">
    <property type="entry name" value="T6SS_VgrG/RHS"/>
</dbReference>
<feature type="domain" description="Bacterial EndoU nuclease" evidence="2">
    <location>
        <begin position="1540"/>
        <end position="1663"/>
    </location>
</feature>
<protein>
    <submittedName>
        <fullName evidence="4">DUF4150 domain-containing protein</fullName>
    </submittedName>
</protein>
<name>A0A6G8RVS6_9GAMM</name>
<dbReference type="InterPro" id="IPR045351">
    <property type="entry name" value="DUF6531"/>
</dbReference>
<evidence type="ECO:0000313" key="4">
    <source>
        <dbReference type="EMBL" id="QIO05898.1"/>
    </source>
</evidence>
<dbReference type="PANTHER" id="PTHR32305">
    <property type="match status" value="1"/>
</dbReference>
<accession>A0A6G8RVS6</accession>
<dbReference type="InterPro" id="IPR029501">
    <property type="entry name" value="EndoU_bac"/>
</dbReference>
<dbReference type="RefSeq" id="WP_166223528.1">
    <property type="nucleotide sequence ID" value="NZ_CP049801.1"/>
</dbReference>
<dbReference type="Pfam" id="PF05593">
    <property type="entry name" value="RHS_repeat"/>
    <property type="match status" value="1"/>
</dbReference>
<dbReference type="NCBIfam" id="TIGR01643">
    <property type="entry name" value="YD_repeat_2x"/>
    <property type="match status" value="5"/>
</dbReference>
<reference evidence="4 5" key="1">
    <citation type="submission" date="2020-03" db="EMBL/GenBank/DDBJ databases">
        <authorList>
            <person name="Zhu W."/>
        </authorList>
    </citation>
    <scope>NUCLEOTIDE SEQUENCE [LARGE SCALE GENOMIC DNA]</scope>
    <source>
        <strain evidence="4 5">323-1</strain>
    </source>
</reference>
<dbReference type="KEGG" id="asha:G8E00_08020"/>
<organism evidence="4 5">
    <name type="scientific">Acinetobacter shaoyimingii</name>
    <dbReference type="NCBI Taxonomy" id="2715164"/>
    <lineage>
        <taxon>Bacteria</taxon>
        <taxon>Pseudomonadati</taxon>
        <taxon>Pseudomonadota</taxon>
        <taxon>Gammaproteobacteria</taxon>
        <taxon>Moraxellales</taxon>
        <taxon>Moraxellaceae</taxon>
        <taxon>Acinetobacter</taxon>
    </lineage>
</organism>
<evidence type="ECO:0000259" key="3">
    <source>
        <dbReference type="Pfam" id="PF20148"/>
    </source>
</evidence>